<dbReference type="GO" id="GO:0000712">
    <property type="term" value="P:resolution of meiotic recombination intermediates"/>
    <property type="evidence" value="ECO:0007669"/>
    <property type="project" value="TreeGrafter"/>
</dbReference>
<feature type="domain" description="RMI1 N-terminal" evidence="6">
    <location>
        <begin position="12"/>
        <end position="60"/>
    </location>
</feature>
<dbReference type="InterPro" id="IPR042470">
    <property type="entry name" value="RMI1_N_C_sf"/>
</dbReference>
<evidence type="ECO:0000259" key="6">
    <source>
        <dbReference type="Pfam" id="PF21000"/>
    </source>
</evidence>
<evidence type="ECO:0000259" key="5">
    <source>
        <dbReference type="Pfam" id="PF16099"/>
    </source>
</evidence>
<feature type="domain" description="RecQ mediated genome instability protein 1 OB-fold" evidence="4">
    <location>
        <begin position="71"/>
        <end position="201"/>
    </location>
</feature>
<dbReference type="EMBL" id="CATQJL010000001">
    <property type="protein sequence ID" value="CAJ0590092.1"/>
    <property type="molecule type" value="Genomic_DNA"/>
</dbReference>
<dbReference type="PANTHER" id="PTHR14790">
    <property type="entry name" value="RECQ-MEDIATED GENOME INSTABILITY PROTEIN 1 RMI1"/>
    <property type="match status" value="1"/>
</dbReference>
<evidence type="ECO:0000259" key="4">
    <source>
        <dbReference type="Pfam" id="PF08585"/>
    </source>
</evidence>
<feature type="compositionally biased region" description="Low complexity" evidence="3">
    <location>
        <begin position="416"/>
        <end position="430"/>
    </location>
</feature>
<dbReference type="GO" id="GO:0016604">
    <property type="term" value="C:nuclear body"/>
    <property type="evidence" value="ECO:0007669"/>
    <property type="project" value="TreeGrafter"/>
</dbReference>
<evidence type="ECO:0000313" key="8">
    <source>
        <dbReference type="Proteomes" id="UP001176961"/>
    </source>
</evidence>
<protein>
    <recommendedName>
        <fullName evidence="2">RecQ-mediated genome instability protein 1</fullName>
    </recommendedName>
</protein>
<dbReference type="InterPro" id="IPR049363">
    <property type="entry name" value="RMI1_N"/>
</dbReference>
<dbReference type="SMART" id="SM01161">
    <property type="entry name" value="DUF1767"/>
    <property type="match status" value="1"/>
</dbReference>
<feature type="domain" description="RecQ-mediated genome instability protein 1 C-terminal OB-fold" evidence="5">
    <location>
        <begin position="465"/>
        <end position="568"/>
    </location>
</feature>
<evidence type="ECO:0000256" key="3">
    <source>
        <dbReference type="SAM" id="MobiDB-lite"/>
    </source>
</evidence>
<dbReference type="Proteomes" id="UP001176961">
    <property type="component" value="Unassembled WGS sequence"/>
</dbReference>
<dbReference type="Pfam" id="PF16099">
    <property type="entry name" value="RMI1_C"/>
    <property type="match status" value="1"/>
</dbReference>
<dbReference type="PANTHER" id="PTHR14790:SF15">
    <property type="entry name" value="RECQ-MEDIATED GENOME INSTABILITY PROTEIN 1"/>
    <property type="match status" value="1"/>
</dbReference>
<dbReference type="InterPro" id="IPR013894">
    <property type="entry name" value="RMI1_OB"/>
</dbReference>
<comment type="similarity">
    <text evidence="1">Belongs to the RMI1 family.</text>
</comment>
<sequence length="578" mass="64742">MEAINAAVFDFFAERHIALKQEWLSGVLDFLQSRRIEFDNPLKIAALVFEQWKHADLTDSSYPILQQQVHDNDYSRTYIRHPVVMQINSIVDIGTPYHLQYTTLVYEFVDDTGFEPSAEMERDGRPDICEAKRRRMIMLTVSDGENNLRAIEYHTINSLSLLTKPGCKLLLIPPIQCRKGVLLLKPKSVQIIGGDVASLFATGRPLAVITQKLGITMSILDSSLHTNVHSFHVQSGFQRQTDVLGIGDTSTSSQLMSSEPIPRKDQFPELSALPLRRPRVKPVAQVSPIKIHPSSPIELEESPPNFEAELEMLRTRESVSQTTSNQERNFVTEKRVSILAACGETEITRAKPLAVLQGGYDGSRSSPQNATSKRFHENEVTAPLKKVKVELVTLDDDECDHSQKASPQINTQSFATQRLSQSTQSHQLQQVDEAPSVSKYRALNITRIADATRLMRFAVGSCRKVVQAIILDIVDSLRIVDGLWTMKVTIQDESIDRLACIIDNSSLTSLIGLSPQEAMEIRASSDVDRRKDGQRRLATVESQLKRLDLLLELELFSGGRADPVIRSIRTLVQALDLI</sequence>
<proteinExistence type="inferred from homology"/>
<evidence type="ECO:0000256" key="2">
    <source>
        <dbReference type="ARBA" id="ARBA00018987"/>
    </source>
</evidence>
<dbReference type="GO" id="GO:0000724">
    <property type="term" value="P:double-strand break repair via homologous recombination"/>
    <property type="evidence" value="ECO:0007669"/>
    <property type="project" value="TreeGrafter"/>
</dbReference>
<dbReference type="GO" id="GO:0000166">
    <property type="term" value="F:nucleotide binding"/>
    <property type="evidence" value="ECO:0007669"/>
    <property type="project" value="InterPro"/>
</dbReference>
<feature type="compositionally biased region" description="Polar residues" evidence="3">
    <location>
        <begin position="363"/>
        <end position="372"/>
    </location>
</feature>
<accession>A0AA36GDJ3</accession>
<dbReference type="Gene3D" id="2.40.50.770">
    <property type="entry name" value="RecQ-mediated genome instability protein Rmi1, C-terminal domain"/>
    <property type="match status" value="1"/>
</dbReference>
<keyword evidence="8" id="KW-1185">Reference proteome</keyword>
<comment type="caution">
    <text evidence="7">The sequence shown here is derived from an EMBL/GenBank/DDBJ whole genome shotgun (WGS) entry which is preliminary data.</text>
</comment>
<feature type="compositionally biased region" description="Polar residues" evidence="3">
    <location>
        <begin position="404"/>
        <end position="415"/>
    </location>
</feature>
<feature type="region of interest" description="Disordered" evidence="3">
    <location>
        <begin position="400"/>
        <end position="432"/>
    </location>
</feature>
<dbReference type="GO" id="GO:0031422">
    <property type="term" value="C:RecQ family helicase-topoisomerase III complex"/>
    <property type="evidence" value="ECO:0007669"/>
    <property type="project" value="TreeGrafter"/>
</dbReference>
<feature type="region of interest" description="Disordered" evidence="3">
    <location>
        <begin position="358"/>
        <end position="378"/>
    </location>
</feature>
<evidence type="ECO:0000256" key="1">
    <source>
        <dbReference type="ARBA" id="ARBA00006395"/>
    </source>
</evidence>
<name>A0AA36GDJ3_CYLNA</name>
<evidence type="ECO:0000313" key="7">
    <source>
        <dbReference type="EMBL" id="CAJ0590092.1"/>
    </source>
</evidence>
<reference evidence="7" key="1">
    <citation type="submission" date="2023-07" db="EMBL/GenBank/DDBJ databases">
        <authorList>
            <consortium name="CYATHOMIX"/>
        </authorList>
    </citation>
    <scope>NUCLEOTIDE SEQUENCE</scope>
    <source>
        <strain evidence="7">N/A</strain>
    </source>
</reference>
<organism evidence="7 8">
    <name type="scientific">Cylicocyclus nassatus</name>
    <name type="common">Nematode worm</name>
    <dbReference type="NCBI Taxonomy" id="53992"/>
    <lineage>
        <taxon>Eukaryota</taxon>
        <taxon>Metazoa</taxon>
        <taxon>Ecdysozoa</taxon>
        <taxon>Nematoda</taxon>
        <taxon>Chromadorea</taxon>
        <taxon>Rhabditida</taxon>
        <taxon>Rhabditina</taxon>
        <taxon>Rhabditomorpha</taxon>
        <taxon>Strongyloidea</taxon>
        <taxon>Strongylidae</taxon>
        <taxon>Cylicocyclus</taxon>
    </lineage>
</organism>
<dbReference type="Pfam" id="PF08585">
    <property type="entry name" value="RMI1_N_C"/>
    <property type="match status" value="1"/>
</dbReference>
<dbReference type="Pfam" id="PF21000">
    <property type="entry name" value="RMI1_N_N"/>
    <property type="match status" value="1"/>
</dbReference>
<dbReference type="InterPro" id="IPR032199">
    <property type="entry name" value="RMI1_C"/>
</dbReference>
<dbReference type="AlphaFoldDB" id="A0AA36GDJ3"/>
<gene>
    <name evidence="7" type="ORF">CYNAS_LOCUS2075</name>
</gene>